<reference evidence="1 2" key="1">
    <citation type="submission" date="2021-05" db="EMBL/GenBank/DDBJ databases">
        <title>Kineosporia and Streptomyces sp. nov. two new marine actinobacteria isolated from Coral.</title>
        <authorList>
            <person name="Buangrab K."/>
            <person name="Sutthacheep M."/>
            <person name="Yeemin T."/>
            <person name="Harunari E."/>
            <person name="Igarashi Y."/>
            <person name="Kanchanasin P."/>
            <person name="Tanasupawat S."/>
            <person name="Phongsopitanun W."/>
        </authorList>
    </citation>
    <scope>NUCLEOTIDE SEQUENCE [LARGE SCALE GENOMIC DNA]</scope>
    <source>
        <strain evidence="1 2">J2-2</strain>
    </source>
</reference>
<dbReference type="RefSeq" id="WP_214160670.1">
    <property type="nucleotide sequence ID" value="NZ_JAHBAY010000024.1"/>
</dbReference>
<name>A0ABS5TTL3_9ACTN</name>
<comment type="caution">
    <text evidence="1">The sequence shown here is derived from an EMBL/GenBank/DDBJ whole genome shotgun (WGS) entry which is preliminary data.</text>
</comment>
<evidence type="ECO:0000313" key="2">
    <source>
        <dbReference type="Proteomes" id="UP001197247"/>
    </source>
</evidence>
<accession>A0ABS5TTL3</accession>
<proteinExistence type="predicted"/>
<evidence type="ECO:0000313" key="1">
    <source>
        <dbReference type="EMBL" id="MBT0774130.1"/>
    </source>
</evidence>
<organism evidence="1 2">
    <name type="scientific">Kineosporia corallincola</name>
    <dbReference type="NCBI Taxonomy" id="2835133"/>
    <lineage>
        <taxon>Bacteria</taxon>
        <taxon>Bacillati</taxon>
        <taxon>Actinomycetota</taxon>
        <taxon>Actinomycetes</taxon>
        <taxon>Kineosporiales</taxon>
        <taxon>Kineosporiaceae</taxon>
        <taxon>Kineosporia</taxon>
    </lineage>
</organism>
<keyword evidence="2" id="KW-1185">Reference proteome</keyword>
<gene>
    <name evidence="1" type="ORF">KIH74_34615</name>
</gene>
<protein>
    <submittedName>
        <fullName evidence="1">Uncharacterized protein</fullName>
    </submittedName>
</protein>
<dbReference type="EMBL" id="JAHBAY010000024">
    <property type="protein sequence ID" value="MBT0774130.1"/>
    <property type="molecule type" value="Genomic_DNA"/>
</dbReference>
<dbReference type="Proteomes" id="UP001197247">
    <property type="component" value="Unassembled WGS sequence"/>
</dbReference>
<sequence>MGFTPAFLIKHVRPYDPAAYTLICEDDRPESLPNWLLDQKVPAAAIDQSFQFWNTLANTVYGPGTWNRFLNSAQLISEARWSSLGRTGGSTILFLNAAQVAELSWAGQQNAGQNLDIHLTTPVALAITVDYDTRTAVPQTNVPGLRLRTNEDGHFFHFGGLLLD</sequence>